<evidence type="ECO:0000313" key="5">
    <source>
        <dbReference type="EMBL" id="MBS4101530.1"/>
    </source>
</evidence>
<keyword evidence="5" id="KW-0547">Nucleotide-binding</keyword>
<dbReference type="Pfam" id="PF12419">
    <property type="entry name" value="DUF3670"/>
    <property type="match status" value="1"/>
</dbReference>
<dbReference type="InterPro" id="IPR049730">
    <property type="entry name" value="SNF2/RAD54-like_C"/>
</dbReference>
<organism evidence="5 6">
    <name type="scientific">Tsukamurella paurometabola</name>
    <name type="common">Corynebacterium paurometabolum</name>
    <dbReference type="NCBI Taxonomy" id="2061"/>
    <lineage>
        <taxon>Bacteria</taxon>
        <taxon>Bacillati</taxon>
        <taxon>Actinomycetota</taxon>
        <taxon>Actinomycetes</taxon>
        <taxon>Mycobacteriales</taxon>
        <taxon>Tsukamurellaceae</taxon>
        <taxon>Tsukamurella</taxon>
    </lineage>
</organism>
<dbReference type="Proteomes" id="UP000676853">
    <property type="component" value="Unassembled WGS sequence"/>
</dbReference>
<dbReference type="EMBL" id="JAGXOE010000017">
    <property type="protein sequence ID" value="MBS4101530.1"/>
    <property type="molecule type" value="Genomic_DNA"/>
</dbReference>
<dbReference type="InterPro" id="IPR022138">
    <property type="entry name" value="DUF3670"/>
</dbReference>
<dbReference type="InterPro" id="IPR001650">
    <property type="entry name" value="Helicase_C-like"/>
</dbReference>
<dbReference type="PROSITE" id="PS51192">
    <property type="entry name" value="HELICASE_ATP_BIND_1"/>
    <property type="match status" value="1"/>
</dbReference>
<dbReference type="GO" id="GO:0004386">
    <property type="term" value="F:helicase activity"/>
    <property type="evidence" value="ECO:0007669"/>
    <property type="project" value="UniProtKB-KW"/>
</dbReference>
<feature type="domain" description="Helicase ATP-binding" evidence="3">
    <location>
        <begin position="505"/>
        <end position="668"/>
    </location>
</feature>
<dbReference type="Pfam" id="PF00176">
    <property type="entry name" value="SNF2-rel_dom"/>
    <property type="match status" value="1"/>
</dbReference>
<dbReference type="InterPro" id="IPR038718">
    <property type="entry name" value="SNF2-like_sf"/>
</dbReference>
<keyword evidence="5" id="KW-0347">Helicase</keyword>
<evidence type="ECO:0000313" key="6">
    <source>
        <dbReference type="Proteomes" id="UP000676853"/>
    </source>
</evidence>
<dbReference type="CDD" id="cd18793">
    <property type="entry name" value="SF2_C_SNF"/>
    <property type="match status" value="1"/>
</dbReference>
<evidence type="ECO:0000256" key="1">
    <source>
        <dbReference type="ARBA" id="ARBA00022801"/>
    </source>
</evidence>
<comment type="caution">
    <text evidence="5">The sequence shown here is derived from an EMBL/GenBank/DDBJ whole genome shotgun (WGS) entry which is preliminary data.</text>
</comment>
<protein>
    <submittedName>
        <fullName evidence="5">DEAD/DEAH box helicase</fullName>
    </submittedName>
</protein>
<keyword evidence="1" id="KW-0378">Hydrolase</keyword>
<feature type="region of interest" description="Disordered" evidence="2">
    <location>
        <begin position="236"/>
        <end position="257"/>
    </location>
</feature>
<dbReference type="Gene3D" id="3.40.50.10810">
    <property type="entry name" value="Tandem AAA-ATPase domain"/>
    <property type="match status" value="1"/>
</dbReference>
<gene>
    <name evidence="5" type="ORF">KFZ73_09765</name>
</gene>
<feature type="domain" description="Helicase C-terminal" evidence="4">
    <location>
        <begin position="798"/>
        <end position="970"/>
    </location>
</feature>
<dbReference type="Pfam" id="PF00271">
    <property type="entry name" value="Helicase_C"/>
    <property type="match status" value="1"/>
</dbReference>
<dbReference type="SMART" id="SM00487">
    <property type="entry name" value="DEXDc"/>
    <property type="match status" value="1"/>
</dbReference>
<dbReference type="InterPro" id="IPR027417">
    <property type="entry name" value="P-loop_NTPase"/>
</dbReference>
<dbReference type="PROSITE" id="PS51194">
    <property type="entry name" value="HELICASE_CTER"/>
    <property type="match status" value="1"/>
</dbReference>
<proteinExistence type="predicted"/>
<sequence>MPRPQAAAHGLWRPGLGLALWFTDELGEPTAEPEAAALPAPVAEVLGDRRPRRSVTVAGPQRRLVAPALTLGPDRAAALLDALAPSEGAGDLRYLRWVAKSVERFVAAGAVSPVLRSDDGDQIVRWAPIESVQWRTWVQAAAAAMPPVLRRTGDLAAILDMAAELADRYARVRLGDGPWSWVAAPSLRALVDGEPLPARAVADAGAAAAWTEWAGSVRSAETLLVLRLVEPDGRSPGENPLAPYSMRPAGSAAGTGGGAPPALWRLEVCRRVPGAAPVRADPGRMSPVDLDDLAGELARALAVYPPLKRVAQDESSLDFLLTTEEAEALFLEGAPGLTKAGYEVLLPASIATVRPALRLVGREQPGRTALTVQVGLAEVKDFAWQLAVGDTVLTASELASLANSASGLVEVRGRWVRADRRTLAHAARFVAEQRSAAESGTDLSDLLGMIADPAALPAPLAAVDGLGWLDSVYRGGTIAPAEVAAPSTLKAQLRDYQVRGLEWLVTLWRSGIGAVLADDMGLGKTIQVLALLCHEREAGEPVRPTLLVCPMSVVGNWVAEAQRFAPGLRVHVHHGADRPTGEEFGRIAAESDVVVTTFALAARDRELLAGHHWGRLVVDEAQHVKNVNTAAARALRAFPAAHRVALTGTPVENRLEDLRAVIDLVNPGLLGSARTFRNRYALPIEREQDRAAVRRLNTLTSPFILRREKTDPAIAPELPEKAEFTVRASLTPEQAGLYQAVLNRLVEELRQSQGMGRRGLVLASLTRLKQICNHPAHYLGDGSPLLRRGQHRSGKVELLADILTTVADEGERALVFTQYAEFARMLQPWLTGLLGADVPVLDGGVPRAERDALVARFQSGDGAPALVATVQSGGTGLNLTAANHVIHVDRWWNPAVENQATDRAFRIGQTRAVQVRKFVCAGTLEERIDGVIAAKEELSSMTVRTGEAWLTELNNDELYELVALRDEAVV</sequence>
<dbReference type="PANTHER" id="PTHR10799">
    <property type="entry name" value="SNF2/RAD54 HELICASE FAMILY"/>
    <property type="match status" value="1"/>
</dbReference>
<keyword evidence="6" id="KW-1185">Reference proteome</keyword>
<dbReference type="SMART" id="SM00490">
    <property type="entry name" value="HELICc"/>
    <property type="match status" value="1"/>
</dbReference>
<evidence type="ECO:0000256" key="2">
    <source>
        <dbReference type="SAM" id="MobiDB-lite"/>
    </source>
</evidence>
<dbReference type="SUPFAM" id="SSF52540">
    <property type="entry name" value="P-loop containing nucleoside triphosphate hydrolases"/>
    <property type="match status" value="2"/>
</dbReference>
<evidence type="ECO:0000259" key="3">
    <source>
        <dbReference type="PROSITE" id="PS51192"/>
    </source>
</evidence>
<dbReference type="CDD" id="cd18012">
    <property type="entry name" value="DEXQc_arch_SWI2_SNF2"/>
    <property type="match status" value="1"/>
</dbReference>
<name>A0ABS5NBU7_TSUPA</name>
<accession>A0ABS5NBU7</accession>
<dbReference type="RefSeq" id="WP_212553611.1">
    <property type="nucleotide sequence ID" value="NZ_JAGXOE010000017.1"/>
</dbReference>
<evidence type="ECO:0000259" key="4">
    <source>
        <dbReference type="PROSITE" id="PS51194"/>
    </source>
</evidence>
<reference evidence="5 6" key="1">
    <citation type="submission" date="2021-04" db="EMBL/GenBank/DDBJ databases">
        <title>Whole genome sequence analysis of a thiophenic sulfur metabolizing bacteria.</title>
        <authorList>
            <person name="Akhtar N."/>
            <person name="Akram J."/>
            <person name="Aslam A."/>
        </authorList>
    </citation>
    <scope>NUCLEOTIDE SEQUENCE [LARGE SCALE GENOMIC DNA]</scope>
    <source>
        <strain evidence="5 6">3OW</strain>
    </source>
</reference>
<dbReference type="InterPro" id="IPR014001">
    <property type="entry name" value="Helicase_ATP-bd"/>
</dbReference>
<keyword evidence="5" id="KW-0067">ATP-binding</keyword>
<dbReference type="InterPro" id="IPR000330">
    <property type="entry name" value="SNF2_N"/>
</dbReference>
<dbReference type="Gene3D" id="3.40.50.300">
    <property type="entry name" value="P-loop containing nucleotide triphosphate hydrolases"/>
    <property type="match status" value="1"/>
</dbReference>